<dbReference type="PANTHER" id="PTHR47511:SF1">
    <property type="entry name" value="PEPTIDYL-PROLYL CIS-TRANS ISOMERASE CYP23"/>
    <property type="match status" value="1"/>
</dbReference>
<comment type="caution">
    <text evidence="3">The sequence shown here is derived from an EMBL/GenBank/DDBJ whole genome shotgun (WGS) entry which is preliminary data.</text>
</comment>
<keyword evidence="4" id="KW-1185">Reference proteome</keyword>
<evidence type="ECO:0000313" key="3">
    <source>
        <dbReference type="EMBL" id="OAE23944.1"/>
    </source>
</evidence>
<gene>
    <name evidence="3" type="ORF">AXG93_1217s1560</name>
</gene>
<dbReference type="SUPFAM" id="SSF50891">
    <property type="entry name" value="Cyclophilin-like"/>
    <property type="match status" value="1"/>
</dbReference>
<name>A0A176VSX5_MARPO</name>
<feature type="chain" id="PRO_5008052028" description="PPIase cyclophilin-type domain-containing protein" evidence="1">
    <location>
        <begin position="30"/>
        <end position="258"/>
    </location>
</feature>
<dbReference type="InterPro" id="IPR044233">
    <property type="entry name" value="CYP23-like"/>
</dbReference>
<evidence type="ECO:0000256" key="1">
    <source>
        <dbReference type="SAM" id="SignalP"/>
    </source>
</evidence>
<proteinExistence type="predicted"/>
<dbReference type="PANTHER" id="PTHR47511">
    <property type="entry name" value="PEPTIDYL-PROLYL CIS-TRANS ISOMERASE CYP23"/>
    <property type="match status" value="1"/>
</dbReference>
<organism evidence="3 4">
    <name type="scientific">Marchantia polymorpha subsp. ruderalis</name>
    <dbReference type="NCBI Taxonomy" id="1480154"/>
    <lineage>
        <taxon>Eukaryota</taxon>
        <taxon>Viridiplantae</taxon>
        <taxon>Streptophyta</taxon>
        <taxon>Embryophyta</taxon>
        <taxon>Marchantiophyta</taxon>
        <taxon>Marchantiopsida</taxon>
        <taxon>Marchantiidae</taxon>
        <taxon>Marchantiales</taxon>
        <taxon>Marchantiaceae</taxon>
        <taxon>Marchantia</taxon>
    </lineage>
</organism>
<evidence type="ECO:0000313" key="4">
    <source>
        <dbReference type="Proteomes" id="UP000077202"/>
    </source>
</evidence>
<reference evidence="3" key="1">
    <citation type="submission" date="2016-03" db="EMBL/GenBank/DDBJ databases">
        <title>Mechanisms controlling the formation of the plant cell surface in tip-growing cells are functionally conserved among land plants.</title>
        <authorList>
            <person name="Honkanen S."/>
            <person name="Jones V.A."/>
            <person name="Morieri G."/>
            <person name="Champion C."/>
            <person name="Hetherington A.J."/>
            <person name="Kelly S."/>
            <person name="Saint-Marcoux D."/>
            <person name="Proust H."/>
            <person name="Prescott H."/>
            <person name="Dolan L."/>
        </authorList>
    </citation>
    <scope>NUCLEOTIDE SEQUENCE [LARGE SCALE GENOMIC DNA]</scope>
    <source>
        <tissue evidence="3">Whole gametophyte</tissue>
    </source>
</reference>
<dbReference type="EMBL" id="LVLJ01002730">
    <property type="protein sequence ID" value="OAE23944.1"/>
    <property type="molecule type" value="Genomic_DNA"/>
</dbReference>
<protein>
    <recommendedName>
        <fullName evidence="2">PPIase cyclophilin-type domain-containing protein</fullName>
    </recommendedName>
</protein>
<feature type="domain" description="PPIase cyclophilin-type" evidence="2">
    <location>
        <begin position="47"/>
        <end position="211"/>
    </location>
</feature>
<dbReference type="InterPro" id="IPR029000">
    <property type="entry name" value="Cyclophilin-like_dom_sf"/>
</dbReference>
<dbReference type="PROSITE" id="PS50072">
    <property type="entry name" value="CSA_PPIASE_2"/>
    <property type="match status" value="1"/>
</dbReference>
<feature type="signal peptide" evidence="1">
    <location>
        <begin position="1"/>
        <end position="29"/>
    </location>
</feature>
<accession>A0A176VSX5</accession>
<sequence length="258" mass="28696">MAISSRLIGGVLPLLLLLGFLTVSSEVKALEEARLGSIRVVFQLKYGDIEFGFYPEVAPITVKHILKLVKLGAYNSNHFFRVDRGFVAQVADVVGGREAPLNAEQREEGEKTIPGEFSKVKHVRGTLSMGRYSDPDSAASSFSMLLGNAPHLDGQVFEFNTLLAIDYPQYAVFGKVTKGYETLSKLEELPTRTEGIFVMPVERISIMSSYYYDLAEKIGGSTCEDEVTVLRRRLIQTSDLIEEQVSSREISVVRQEMC</sequence>
<dbReference type="AlphaFoldDB" id="A0A176VSX5"/>
<evidence type="ECO:0000259" key="2">
    <source>
        <dbReference type="PROSITE" id="PS50072"/>
    </source>
</evidence>
<dbReference type="Pfam" id="PF00160">
    <property type="entry name" value="Pro_isomerase"/>
    <property type="match status" value="1"/>
</dbReference>
<keyword evidence="1" id="KW-0732">Signal</keyword>
<dbReference type="Gene3D" id="2.40.100.10">
    <property type="entry name" value="Cyclophilin-like"/>
    <property type="match status" value="1"/>
</dbReference>
<dbReference type="GO" id="GO:0003755">
    <property type="term" value="F:peptidyl-prolyl cis-trans isomerase activity"/>
    <property type="evidence" value="ECO:0007669"/>
    <property type="project" value="InterPro"/>
</dbReference>
<dbReference type="InterPro" id="IPR002130">
    <property type="entry name" value="Cyclophilin-type_PPIase_dom"/>
</dbReference>
<dbReference type="Proteomes" id="UP000077202">
    <property type="component" value="Unassembled WGS sequence"/>
</dbReference>